<organism evidence="2 3">
    <name type="scientific">Paraburkholderia bannensis</name>
    <dbReference type="NCBI Taxonomy" id="765414"/>
    <lineage>
        <taxon>Bacteria</taxon>
        <taxon>Pseudomonadati</taxon>
        <taxon>Pseudomonadota</taxon>
        <taxon>Betaproteobacteria</taxon>
        <taxon>Burkholderiales</taxon>
        <taxon>Burkholderiaceae</taxon>
        <taxon>Paraburkholderia</taxon>
    </lineage>
</organism>
<comment type="caution">
    <text evidence="2">The sequence shown here is derived from an EMBL/GenBank/DDBJ whole genome shotgun (WGS) entry which is preliminary data.</text>
</comment>
<protein>
    <submittedName>
        <fullName evidence="2">Uncharacterized protein</fullName>
    </submittedName>
</protein>
<feature type="region of interest" description="Disordered" evidence="1">
    <location>
        <begin position="54"/>
        <end position="75"/>
    </location>
</feature>
<dbReference type="Proteomes" id="UP000571554">
    <property type="component" value="Unassembled WGS sequence"/>
</dbReference>
<keyword evidence="3" id="KW-1185">Reference proteome</keyword>
<sequence length="75" mass="8096">MSASQSPIFHSALKLHVFEQEGGWHWGITIPRAAGGGFKVIAYSDTTFAGENEARRDGDRVLDSMPDSQAASLAF</sequence>
<gene>
    <name evidence="2" type="ORF">F4827_005927</name>
</gene>
<feature type="compositionally biased region" description="Polar residues" evidence="1">
    <location>
        <begin position="66"/>
        <end position="75"/>
    </location>
</feature>
<dbReference type="AlphaFoldDB" id="A0A7W9U2Y4"/>
<evidence type="ECO:0000313" key="2">
    <source>
        <dbReference type="EMBL" id="MBB6106057.1"/>
    </source>
</evidence>
<evidence type="ECO:0000256" key="1">
    <source>
        <dbReference type="SAM" id="MobiDB-lite"/>
    </source>
</evidence>
<reference evidence="2 3" key="1">
    <citation type="submission" date="2020-08" db="EMBL/GenBank/DDBJ databases">
        <title>Above-ground endophytic microbial communities from plants in different locations in the United States.</title>
        <authorList>
            <person name="Frank C."/>
        </authorList>
    </citation>
    <scope>NUCLEOTIDE SEQUENCE [LARGE SCALE GENOMIC DNA]</scope>
    <source>
        <strain evidence="2 3">WP4_2_2</strain>
    </source>
</reference>
<dbReference type="EMBL" id="JACHBW010000022">
    <property type="protein sequence ID" value="MBB6106057.1"/>
    <property type="molecule type" value="Genomic_DNA"/>
</dbReference>
<evidence type="ECO:0000313" key="3">
    <source>
        <dbReference type="Proteomes" id="UP000571554"/>
    </source>
</evidence>
<accession>A0A7W9U2Y4</accession>
<proteinExistence type="predicted"/>
<name>A0A7W9U2Y4_9BURK</name>
<dbReference type="RefSeq" id="WP_311674709.1">
    <property type="nucleotide sequence ID" value="NZ_JACHBW010000022.1"/>
</dbReference>